<gene>
    <name evidence="7" type="ORF">A5892_13710</name>
</gene>
<evidence type="ECO:0000256" key="4">
    <source>
        <dbReference type="ARBA" id="ARBA00022795"/>
    </source>
</evidence>
<dbReference type="GO" id="GO:0005829">
    <property type="term" value="C:cytosol"/>
    <property type="evidence" value="ECO:0007669"/>
    <property type="project" value="UniProtKB-SubCell"/>
</dbReference>
<keyword evidence="7" id="KW-0969">Cilium</keyword>
<reference evidence="7 8" key="1">
    <citation type="submission" date="2016-04" db="EMBL/GenBank/DDBJ databases">
        <title>Complete Genome Sequence of Halotalea alkalilenta IHB B 13600.</title>
        <authorList>
            <person name="Swarnkar M.K."/>
            <person name="Sharma A."/>
            <person name="Kaushal K."/>
            <person name="Soni R."/>
            <person name="Rana S."/>
            <person name="Singh A.K."/>
            <person name="Gulati A."/>
        </authorList>
    </citation>
    <scope>NUCLEOTIDE SEQUENCE [LARGE SCALE GENOMIC DNA]</scope>
    <source>
        <strain evidence="7 8">IHB B 13600</strain>
    </source>
</reference>
<evidence type="ECO:0000256" key="3">
    <source>
        <dbReference type="ARBA" id="ARBA00022490"/>
    </source>
</evidence>
<evidence type="ECO:0000256" key="6">
    <source>
        <dbReference type="PIRNR" id="PIRNR039090"/>
    </source>
</evidence>
<evidence type="ECO:0000313" key="8">
    <source>
        <dbReference type="Proteomes" id="UP000077875"/>
    </source>
</evidence>
<dbReference type="SUPFAM" id="SSF101116">
    <property type="entry name" value="Flagellar export chaperone FliS"/>
    <property type="match status" value="1"/>
</dbReference>
<dbReference type="InterPro" id="IPR036584">
    <property type="entry name" value="FliS_sf"/>
</dbReference>
<dbReference type="InterPro" id="IPR003713">
    <property type="entry name" value="FliS"/>
</dbReference>
<keyword evidence="5" id="KW-0143">Chaperone</keyword>
<dbReference type="GO" id="GO:0044780">
    <property type="term" value="P:bacterial-type flagellum assembly"/>
    <property type="evidence" value="ECO:0007669"/>
    <property type="project" value="InterPro"/>
</dbReference>
<dbReference type="Proteomes" id="UP000077875">
    <property type="component" value="Chromosome"/>
</dbReference>
<dbReference type="PIRSF" id="PIRSF039090">
    <property type="entry name" value="Flis"/>
    <property type="match status" value="1"/>
</dbReference>
<keyword evidence="7" id="KW-0966">Cell projection</keyword>
<dbReference type="EMBL" id="CP015243">
    <property type="protein sequence ID" value="ANF59677.1"/>
    <property type="molecule type" value="Genomic_DNA"/>
</dbReference>
<dbReference type="PANTHER" id="PTHR34773:SF1">
    <property type="entry name" value="FLAGELLAR SECRETION CHAPERONE FLIS"/>
    <property type="match status" value="1"/>
</dbReference>
<sequence>MQIRRGAQAYARVGLETAVMSASPHQLIVLLFDGLDKAILQARWAIEQGDIAMKGAMLSKAIAIIDEGLRAALDVEKGVIGEDLERLYAYMSHSLVKVNASNDLDLLGHVEQLAGDIGGAWRAIAPGA</sequence>
<dbReference type="Pfam" id="PF02561">
    <property type="entry name" value="FliS"/>
    <property type="match status" value="1"/>
</dbReference>
<keyword evidence="7" id="KW-0282">Flagellum</keyword>
<evidence type="ECO:0000256" key="2">
    <source>
        <dbReference type="ARBA" id="ARBA00008787"/>
    </source>
</evidence>
<dbReference type="KEGG" id="haa:A5892_13710"/>
<dbReference type="GO" id="GO:0071973">
    <property type="term" value="P:bacterial-type flagellum-dependent cell motility"/>
    <property type="evidence" value="ECO:0007669"/>
    <property type="project" value="TreeGrafter"/>
</dbReference>
<evidence type="ECO:0000313" key="7">
    <source>
        <dbReference type="EMBL" id="ANF59677.1"/>
    </source>
</evidence>
<dbReference type="RefSeq" id="WP_064124513.1">
    <property type="nucleotide sequence ID" value="NZ_CP015243.1"/>
</dbReference>
<keyword evidence="4 6" id="KW-1005">Bacterial flagellum biogenesis</keyword>
<comment type="subcellular location">
    <subcellularLocation>
        <location evidence="1 6">Cytoplasm</location>
        <location evidence="1 6">Cytosol</location>
    </subcellularLocation>
</comment>
<keyword evidence="3 6" id="KW-0963">Cytoplasm</keyword>
<dbReference type="NCBIfam" id="TIGR00208">
    <property type="entry name" value="fliS"/>
    <property type="match status" value="1"/>
</dbReference>
<evidence type="ECO:0000256" key="5">
    <source>
        <dbReference type="ARBA" id="ARBA00023186"/>
    </source>
</evidence>
<dbReference type="STRING" id="376489.A5892_13710"/>
<dbReference type="Gene3D" id="1.20.120.340">
    <property type="entry name" value="Flagellar protein FliS"/>
    <property type="match status" value="1"/>
</dbReference>
<keyword evidence="8" id="KW-1185">Reference proteome</keyword>
<dbReference type="CDD" id="cd16098">
    <property type="entry name" value="FliS"/>
    <property type="match status" value="1"/>
</dbReference>
<accession>A0A172YKD6</accession>
<organism evidence="7 8">
    <name type="scientific">Halotalea alkalilenta</name>
    <dbReference type="NCBI Taxonomy" id="376489"/>
    <lineage>
        <taxon>Bacteria</taxon>
        <taxon>Pseudomonadati</taxon>
        <taxon>Pseudomonadota</taxon>
        <taxon>Gammaproteobacteria</taxon>
        <taxon>Oceanospirillales</taxon>
        <taxon>Halomonadaceae</taxon>
        <taxon>Halotalea</taxon>
    </lineage>
</organism>
<proteinExistence type="inferred from homology"/>
<dbReference type="AlphaFoldDB" id="A0A172YKD6"/>
<comment type="similarity">
    <text evidence="2 6">Belongs to the FliS family.</text>
</comment>
<evidence type="ECO:0000256" key="1">
    <source>
        <dbReference type="ARBA" id="ARBA00004514"/>
    </source>
</evidence>
<protein>
    <recommendedName>
        <fullName evidence="6">Flagellar secretion chaperone FliS</fullName>
    </recommendedName>
</protein>
<dbReference type="PANTHER" id="PTHR34773">
    <property type="entry name" value="FLAGELLAR SECRETION CHAPERONE FLIS"/>
    <property type="match status" value="1"/>
</dbReference>
<name>A0A172YKD6_9GAMM</name>